<comment type="caution">
    <text evidence="8">The sequence shown here is derived from an EMBL/GenBank/DDBJ whole genome shotgun (WGS) entry which is preliminary data.</text>
</comment>
<accession>A0A8H9MDR5</accession>
<feature type="compositionally biased region" description="Basic and acidic residues" evidence="6">
    <location>
        <begin position="306"/>
        <end position="325"/>
    </location>
</feature>
<reference evidence="8" key="2">
    <citation type="submission" date="2020-09" db="EMBL/GenBank/DDBJ databases">
        <authorList>
            <person name="Sun Q."/>
            <person name="Zhou Y."/>
        </authorList>
    </citation>
    <scope>NUCLEOTIDE SEQUENCE</scope>
    <source>
        <strain evidence="8">CGMCC 4.7679</strain>
    </source>
</reference>
<feature type="transmembrane region" description="Helical" evidence="7">
    <location>
        <begin position="101"/>
        <end position="123"/>
    </location>
</feature>
<feature type="transmembrane region" description="Helical" evidence="7">
    <location>
        <begin position="43"/>
        <end position="70"/>
    </location>
</feature>
<dbReference type="Pfam" id="PF03631">
    <property type="entry name" value="Virul_fac_BrkB"/>
    <property type="match status" value="1"/>
</dbReference>
<dbReference type="PIRSF" id="PIRSF035875">
    <property type="entry name" value="RNase_BN"/>
    <property type="match status" value="1"/>
</dbReference>
<dbReference type="AlphaFoldDB" id="A0A8H9MDR5"/>
<gene>
    <name evidence="8" type="ORF">GCM10017566_51970</name>
</gene>
<protein>
    <recommendedName>
        <fullName evidence="10">YihY/virulence factor BrkB family protein</fullName>
    </recommendedName>
</protein>
<organism evidence="8 9">
    <name type="scientific">Amycolatopsis bartoniae</name>
    <dbReference type="NCBI Taxonomy" id="941986"/>
    <lineage>
        <taxon>Bacteria</taxon>
        <taxon>Bacillati</taxon>
        <taxon>Actinomycetota</taxon>
        <taxon>Actinomycetes</taxon>
        <taxon>Pseudonocardiales</taxon>
        <taxon>Pseudonocardiaceae</taxon>
        <taxon>Amycolatopsis</taxon>
    </lineage>
</organism>
<dbReference type="OrthoDB" id="3349406at2"/>
<evidence type="ECO:0000256" key="6">
    <source>
        <dbReference type="SAM" id="MobiDB-lite"/>
    </source>
</evidence>
<sequence>MNETSGKLKAELDRVDKFQQEHEALAIPVAVFRKFAEDQSTNLAAMIAFWAFFSIFPLFLVFITLLGFFLSDSVKNHVLDQVGTMFPLLDPSAMHGLSGSWWALIVGLVTALWSGLSVVRTVQTAFNSVWELPYVARPKLTEQIGRSVGVLATIGLGLVLSTLINGFVSSGANAIHLGWAGHLLGYVLAIALDVGLFIAAFRILTDRNVTTRDVLPGAVLSGGLFWVLQSLSSLIITNYLHKAQSTYGTFATVITLLWWFYLQSVVTLLGAQLNVVLKERLHPRALTDAPETEADHRAYDAYAQERSYHEEERIEAEFPNKDRRA</sequence>
<dbReference type="PANTHER" id="PTHR30213">
    <property type="entry name" value="INNER MEMBRANE PROTEIN YHJD"/>
    <property type="match status" value="1"/>
</dbReference>
<keyword evidence="3 7" id="KW-0812">Transmembrane</keyword>
<comment type="subcellular location">
    <subcellularLocation>
        <location evidence="1">Cell membrane</location>
        <topology evidence="1">Multi-pass membrane protein</topology>
    </subcellularLocation>
</comment>
<evidence type="ECO:0000256" key="3">
    <source>
        <dbReference type="ARBA" id="ARBA00022692"/>
    </source>
</evidence>
<proteinExistence type="predicted"/>
<dbReference type="InterPro" id="IPR017039">
    <property type="entry name" value="Virul_fac_BrkB"/>
</dbReference>
<dbReference type="GO" id="GO:0005886">
    <property type="term" value="C:plasma membrane"/>
    <property type="evidence" value="ECO:0007669"/>
    <property type="project" value="UniProtKB-SubCell"/>
</dbReference>
<feature type="transmembrane region" description="Helical" evidence="7">
    <location>
        <begin position="256"/>
        <end position="277"/>
    </location>
</feature>
<evidence type="ECO:0000256" key="1">
    <source>
        <dbReference type="ARBA" id="ARBA00004651"/>
    </source>
</evidence>
<feature type="region of interest" description="Disordered" evidence="6">
    <location>
        <begin position="304"/>
        <end position="325"/>
    </location>
</feature>
<dbReference type="RefSeq" id="WP_145933250.1">
    <property type="nucleotide sequence ID" value="NZ_BNAV01000009.1"/>
</dbReference>
<evidence type="ECO:0000256" key="2">
    <source>
        <dbReference type="ARBA" id="ARBA00022475"/>
    </source>
</evidence>
<evidence type="ECO:0008006" key="10">
    <source>
        <dbReference type="Google" id="ProtNLM"/>
    </source>
</evidence>
<evidence type="ECO:0000313" key="9">
    <source>
        <dbReference type="Proteomes" id="UP000658656"/>
    </source>
</evidence>
<dbReference type="EMBL" id="BNAV01000009">
    <property type="protein sequence ID" value="GHF71878.1"/>
    <property type="molecule type" value="Genomic_DNA"/>
</dbReference>
<evidence type="ECO:0000256" key="4">
    <source>
        <dbReference type="ARBA" id="ARBA00022989"/>
    </source>
</evidence>
<evidence type="ECO:0000313" key="8">
    <source>
        <dbReference type="EMBL" id="GHF71878.1"/>
    </source>
</evidence>
<keyword evidence="2" id="KW-1003">Cell membrane</keyword>
<feature type="transmembrane region" description="Helical" evidence="7">
    <location>
        <begin position="217"/>
        <end position="236"/>
    </location>
</feature>
<dbReference type="Proteomes" id="UP000658656">
    <property type="component" value="Unassembled WGS sequence"/>
</dbReference>
<dbReference type="PANTHER" id="PTHR30213:SF1">
    <property type="entry name" value="INNER MEMBRANE PROTEIN YHJD"/>
    <property type="match status" value="1"/>
</dbReference>
<feature type="transmembrane region" description="Helical" evidence="7">
    <location>
        <begin position="144"/>
        <end position="164"/>
    </location>
</feature>
<name>A0A8H9MDR5_9PSEU</name>
<evidence type="ECO:0000256" key="5">
    <source>
        <dbReference type="ARBA" id="ARBA00023136"/>
    </source>
</evidence>
<reference evidence="8" key="1">
    <citation type="journal article" date="2014" name="Int. J. Syst. Evol. Microbiol.">
        <title>Complete genome sequence of Corynebacterium casei LMG S-19264T (=DSM 44701T), isolated from a smear-ripened cheese.</title>
        <authorList>
            <consortium name="US DOE Joint Genome Institute (JGI-PGF)"/>
            <person name="Walter F."/>
            <person name="Albersmeier A."/>
            <person name="Kalinowski J."/>
            <person name="Ruckert C."/>
        </authorList>
    </citation>
    <scope>NUCLEOTIDE SEQUENCE</scope>
    <source>
        <strain evidence="8">CGMCC 4.7679</strain>
    </source>
</reference>
<keyword evidence="9" id="KW-1185">Reference proteome</keyword>
<dbReference type="NCBIfam" id="TIGR00765">
    <property type="entry name" value="yihY_not_rbn"/>
    <property type="match status" value="1"/>
</dbReference>
<feature type="transmembrane region" description="Helical" evidence="7">
    <location>
        <begin position="184"/>
        <end position="205"/>
    </location>
</feature>
<keyword evidence="4 7" id="KW-1133">Transmembrane helix</keyword>
<evidence type="ECO:0000256" key="7">
    <source>
        <dbReference type="SAM" id="Phobius"/>
    </source>
</evidence>
<keyword evidence="5 7" id="KW-0472">Membrane</keyword>